<evidence type="ECO:0000259" key="2">
    <source>
        <dbReference type="Pfam" id="PF00534"/>
    </source>
</evidence>
<sequence length="375" mass="42246">MTKPKSNLHINARFLGSPHQTGTHRSSTRFLQSILKHSSDRQTIIHGEKAAIQALTNTADCRIIDSGKAGKFGKHFYEQFRFPTQIGSSFTLHMMNTGPFILPNKRQILIIHDLNPFKCKDSFSRQFRYWNWFACKLAIKRSFHIISFSRFVSDEIRSEFNLDASQVSTIYQGPGLDIPLDSSEPLGSQKKNYFLCVGSLQPHKNLPRILEAWTQSRLGSQGFSLKIIGKKQAGFQDLLLDFNPDEDSSVEFSGYVTDKELMQLYQEAQGLIYPSIEEGFGLPIVEAFKLGCPVITSNRSCLPEIAGDAALLVDPYQVSSITAAIVNLANNSSRQQQLIRAGSDRASIFNWDKAGRDFWQLLEKLNEMNPVESSQ</sequence>
<keyword evidence="1" id="KW-0808">Transferase</keyword>
<gene>
    <name evidence="3" type="ORF">SH580_06605</name>
</gene>
<dbReference type="Pfam" id="PF00534">
    <property type="entry name" value="Glycos_transf_1"/>
    <property type="match status" value="1"/>
</dbReference>
<feature type="domain" description="Glycosyl transferase family 1" evidence="2">
    <location>
        <begin position="188"/>
        <end position="343"/>
    </location>
</feature>
<dbReference type="InterPro" id="IPR001296">
    <property type="entry name" value="Glyco_trans_1"/>
</dbReference>
<proteinExistence type="predicted"/>
<dbReference type="PANTHER" id="PTHR46401">
    <property type="entry name" value="GLYCOSYLTRANSFERASE WBBK-RELATED"/>
    <property type="match status" value="1"/>
</dbReference>
<reference evidence="3 4" key="1">
    <citation type="submission" date="2023-11" db="EMBL/GenBank/DDBJ databases">
        <title>Coraliomargarita sp. nov., isolated from marine algae.</title>
        <authorList>
            <person name="Lee J.K."/>
            <person name="Baek J.H."/>
            <person name="Kim J.M."/>
            <person name="Choi D.G."/>
            <person name="Jeon C.O."/>
        </authorList>
    </citation>
    <scope>NUCLEOTIDE SEQUENCE [LARGE SCALE GENOMIC DNA]</scope>
    <source>
        <strain evidence="3 4">J2-16</strain>
    </source>
</reference>
<organism evidence="3 4">
    <name type="scientific">Coraliomargarita algicola</name>
    <dbReference type="NCBI Taxonomy" id="3092156"/>
    <lineage>
        <taxon>Bacteria</taxon>
        <taxon>Pseudomonadati</taxon>
        <taxon>Verrucomicrobiota</taxon>
        <taxon>Opitutia</taxon>
        <taxon>Puniceicoccales</taxon>
        <taxon>Coraliomargaritaceae</taxon>
        <taxon>Coraliomargarita</taxon>
    </lineage>
</organism>
<protein>
    <submittedName>
        <fullName evidence="3">Glycosyltransferase family 1 protein</fullName>
    </submittedName>
</protein>
<dbReference type="PANTHER" id="PTHR46401:SF2">
    <property type="entry name" value="GLYCOSYLTRANSFERASE WBBK-RELATED"/>
    <property type="match status" value="1"/>
</dbReference>
<name>A0ABZ0RQF8_9BACT</name>
<evidence type="ECO:0000256" key="1">
    <source>
        <dbReference type="ARBA" id="ARBA00022679"/>
    </source>
</evidence>
<evidence type="ECO:0000313" key="4">
    <source>
        <dbReference type="Proteomes" id="UP001324993"/>
    </source>
</evidence>
<evidence type="ECO:0000313" key="3">
    <source>
        <dbReference type="EMBL" id="WPJ97378.1"/>
    </source>
</evidence>
<dbReference type="Gene3D" id="3.40.50.2000">
    <property type="entry name" value="Glycogen Phosphorylase B"/>
    <property type="match status" value="1"/>
</dbReference>
<accession>A0ABZ0RQF8</accession>
<dbReference type="Proteomes" id="UP001324993">
    <property type="component" value="Chromosome"/>
</dbReference>
<keyword evidence="4" id="KW-1185">Reference proteome</keyword>
<dbReference type="CDD" id="cd03809">
    <property type="entry name" value="GT4_MtfB-like"/>
    <property type="match status" value="1"/>
</dbReference>
<dbReference type="RefSeq" id="WP_319834222.1">
    <property type="nucleotide sequence ID" value="NZ_CP138858.1"/>
</dbReference>
<dbReference type="SUPFAM" id="SSF53756">
    <property type="entry name" value="UDP-Glycosyltransferase/glycogen phosphorylase"/>
    <property type="match status" value="1"/>
</dbReference>
<dbReference type="EMBL" id="CP138858">
    <property type="protein sequence ID" value="WPJ97378.1"/>
    <property type="molecule type" value="Genomic_DNA"/>
</dbReference>